<organism evidence="2 3">
    <name type="scientific">Eruca vesicaria subsp. sativa</name>
    <name type="common">Garden rocket</name>
    <name type="synonym">Eruca sativa</name>
    <dbReference type="NCBI Taxonomy" id="29727"/>
    <lineage>
        <taxon>Eukaryota</taxon>
        <taxon>Viridiplantae</taxon>
        <taxon>Streptophyta</taxon>
        <taxon>Embryophyta</taxon>
        <taxon>Tracheophyta</taxon>
        <taxon>Spermatophyta</taxon>
        <taxon>Magnoliopsida</taxon>
        <taxon>eudicotyledons</taxon>
        <taxon>Gunneridae</taxon>
        <taxon>Pentapetalae</taxon>
        <taxon>rosids</taxon>
        <taxon>malvids</taxon>
        <taxon>Brassicales</taxon>
        <taxon>Brassicaceae</taxon>
        <taxon>Brassiceae</taxon>
        <taxon>Eruca</taxon>
    </lineage>
</organism>
<evidence type="ECO:0000313" key="2">
    <source>
        <dbReference type="EMBL" id="CAH8384321.1"/>
    </source>
</evidence>
<feature type="compositionally biased region" description="Basic and acidic residues" evidence="1">
    <location>
        <begin position="72"/>
        <end position="88"/>
    </location>
</feature>
<proteinExistence type="predicted"/>
<gene>
    <name evidence="2" type="ORF">ERUC_LOCUS36804</name>
</gene>
<dbReference type="EMBL" id="CAKOAT010612599">
    <property type="protein sequence ID" value="CAH8384321.1"/>
    <property type="molecule type" value="Genomic_DNA"/>
</dbReference>
<feature type="compositionally biased region" description="Polar residues" evidence="1">
    <location>
        <begin position="28"/>
        <end position="43"/>
    </location>
</feature>
<feature type="region of interest" description="Disordered" evidence="1">
    <location>
        <begin position="260"/>
        <end position="298"/>
    </location>
</feature>
<feature type="region of interest" description="Disordered" evidence="1">
    <location>
        <begin position="1"/>
        <end position="88"/>
    </location>
</feature>
<reference evidence="2 3" key="1">
    <citation type="submission" date="2022-03" db="EMBL/GenBank/DDBJ databases">
        <authorList>
            <person name="Macdonald S."/>
            <person name="Ahmed S."/>
            <person name="Newling K."/>
        </authorList>
    </citation>
    <scope>NUCLEOTIDE SEQUENCE [LARGE SCALE GENOMIC DNA]</scope>
</reference>
<dbReference type="AlphaFoldDB" id="A0ABC8LM75"/>
<dbReference type="Proteomes" id="UP001642260">
    <property type="component" value="Unassembled WGS sequence"/>
</dbReference>
<accession>A0ABC8LM75</accession>
<evidence type="ECO:0000313" key="3">
    <source>
        <dbReference type="Proteomes" id="UP001642260"/>
    </source>
</evidence>
<feature type="compositionally biased region" description="Polar residues" evidence="1">
    <location>
        <begin position="285"/>
        <end position="298"/>
    </location>
</feature>
<feature type="region of interest" description="Disordered" evidence="1">
    <location>
        <begin position="105"/>
        <end position="147"/>
    </location>
</feature>
<sequence length="306" mass="34356">MRLATLTIEDDKPLLEGSKEHGYHTKRSSLYGSQPSSRNQHLASQDRAHGHRHEKERHDLRAALPRSAIISRTRDRSSERSSDRRLGRRIERNYAARRFDSRQAFGPYDRRSTREWREKPVTKARSTEREWEKSPKIHSTEKGMTPPAIPIATSSDHCIAATEVGDNGDARGVGNQSKKMASIIISPPLRAATMEDNVTIRSRSAIRSLSFVEDEAVEEGEQVIEALADMETNDSDVATKMTNEEYDDADDDLLGEEYMEASEEKRGEGNIGLTNKADSKKRSGRLNTSSKVFSSQGKGWTCATCF</sequence>
<feature type="compositionally biased region" description="Basic and acidic residues" evidence="1">
    <location>
        <begin position="108"/>
        <end position="141"/>
    </location>
</feature>
<protein>
    <submittedName>
        <fullName evidence="2">Uncharacterized protein</fullName>
    </submittedName>
</protein>
<keyword evidence="3" id="KW-1185">Reference proteome</keyword>
<name>A0ABC8LM75_ERUVS</name>
<feature type="compositionally biased region" description="Basic and acidic residues" evidence="1">
    <location>
        <begin position="9"/>
        <end position="23"/>
    </location>
</feature>
<comment type="caution">
    <text evidence="2">The sequence shown here is derived from an EMBL/GenBank/DDBJ whole genome shotgun (WGS) entry which is preliminary data.</text>
</comment>
<evidence type="ECO:0000256" key="1">
    <source>
        <dbReference type="SAM" id="MobiDB-lite"/>
    </source>
</evidence>